<organism evidence="2 3">
    <name type="scientific">Kwoniella heveanensis BCC8398</name>
    <dbReference type="NCBI Taxonomy" id="1296120"/>
    <lineage>
        <taxon>Eukaryota</taxon>
        <taxon>Fungi</taxon>
        <taxon>Dikarya</taxon>
        <taxon>Basidiomycota</taxon>
        <taxon>Agaricomycotina</taxon>
        <taxon>Tremellomycetes</taxon>
        <taxon>Tremellales</taxon>
        <taxon>Cryptococcaceae</taxon>
        <taxon>Kwoniella</taxon>
    </lineage>
</organism>
<evidence type="ECO:0000313" key="3">
    <source>
        <dbReference type="Proteomes" id="UP000092666"/>
    </source>
</evidence>
<proteinExistence type="predicted"/>
<protein>
    <submittedName>
        <fullName evidence="2">Cytoplasmic protein</fullName>
    </submittedName>
</protein>
<dbReference type="GO" id="GO:0016787">
    <property type="term" value="F:hydrolase activity"/>
    <property type="evidence" value="ECO:0007669"/>
    <property type="project" value="InterPro"/>
</dbReference>
<evidence type="ECO:0000313" key="2">
    <source>
        <dbReference type="EMBL" id="OCF31222.1"/>
    </source>
</evidence>
<evidence type="ECO:0000259" key="1">
    <source>
        <dbReference type="Pfam" id="PF01738"/>
    </source>
</evidence>
<sequence length="277" mass="30163">MSEQTTVSPCCITGHIHQGEPLGSFEILHGLRTYVSNPKPPADGSKQNVVILISDIFGVDLVNTKLVADEYAGRGWKVLLPDFFEGDAIDHNLLNSIVPNLRVKAEATVASKAVDTAKMAAAMGPWLAKHREAVSKPLIEKYVQAVRADPSTGKIAAVGHCWGGRYSLILAQDDSPARVDVAVGTHPSFLVNDDVKPITQVPVAIFKGTEDDMMSDDALKEVEDILKGNLGDKLKVQLFDQAVHGFSVRGDLENDKERAQKEEVTKATADFIQKYFE</sequence>
<dbReference type="InterPro" id="IPR002925">
    <property type="entry name" value="Dienelactn_hydro"/>
</dbReference>
<dbReference type="Gene3D" id="3.40.50.1820">
    <property type="entry name" value="alpha/beta hydrolase"/>
    <property type="match status" value="1"/>
</dbReference>
<dbReference type="InterPro" id="IPR029058">
    <property type="entry name" value="AB_hydrolase_fold"/>
</dbReference>
<reference evidence="3" key="2">
    <citation type="submission" date="2013-12" db="EMBL/GenBank/DDBJ databases">
        <title>Evolution of pathogenesis and genome organization in the Tremellales.</title>
        <authorList>
            <person name="Cuomo C."/>
            <person name="Litvintseva A."/>
            <person name="Heitman J."/>
            <person name="Chen Y."/>
            <person name="Sun S."/>
            <person name="Springer D."/>
            <person name="Dromer F."/>
            <person name="Young S."/>
            <person name="Zeng Q."/>
            <person name="Chapman S."/>
            <person name="Gujja S."/>
            <person name="Saif S."/>
            <person name="Birren B."/>
        </authorList>
    </citation>
    <scope>NUCLEOTIDE SEQUENCE [LARGE SCALE GENOMIC DNA]</scope>
    <source>
        <strain evidence="3">BCC8398</strain>
    </source>
</reference>
<accession>A0A1B9GJF2</accession>
<dbReference type="PANTHER" id="PTHR17630">
    <property type="entry name" value="DIENELACTONE HYDROLASE"/>
    <property type="match status" value="1"/>
</dbReference>
<dbReference type="AlphaFoldDB" id="A0A1B9GJF2"/>
<dbReference type="EMBL" id="KV700137">
    <property type="protein sequence ID" value="OCF31222.1"/>
    <property type="molecule type" value="Genomic_DNA"/>
</dbReference>
<name>A0A1B9GJF2_9TREE</name>
<keyword evidence="3" id="KW-1185">Reference proteome</keyword>
<dbReference type="STRING" id="1296120.A0A1B9GJF2"/>
<gene>
    <name evidence="2" type="ORF">I316_07191</name>
</gene>
<feature type="domain" description="Dienelactone hydrolase" evidence="1">
    <location>
        <begin position="32"/>
        <end position="275"/>
    </location>
</feature>
<reference evidence="2 3" key="1">
    <citation type="submission" date="2013-07" db="EMBL/GenBank/DDBJ databases">
        <title>The Genome Sequence of Cryptococcus heveanensis BCC8398.</title>
        <authorList>
            <consortium name="The Broad Institute Genome Sequencing Platform"/>
            <person name="Cuomo C."/>
            <person name="Litvintseva A."/>
            <person name="Chen Y."/>
            <person name="Heitman J."/>
            <person name="Sun S."/>
            <person name="Springer D."/>
            <person name="Dromer F."/>
            <person name="Young S.K."/>
            <person name="Zeng Q."/>
            <person name="Gargeya S."/>
            <person name="Fitzgerald M."/>
            <person name="Abouelleil A."/>
            <person name="Alvarado L."/>
            <person name="Berlin A.M."/>
            <person name="Chapman S.B."/>
            <person name="Dewar J."/>
            <person name="Goldberg J."/>
            <person name="Griggs A."/>
            <person name="Gujja S."/>
            <person name="Hansen M."/>
            <person name="Howarth C."/>
            <person name="Imamovic A."/>
            <person name="Larimer J."/>
            <person name="McCowan C."/>
            <person name="Murphy C."/>
            <person name="Pearson M."/>
            <person name="Priest M."/>
            <person name="Roberts A."/>
            <person name="Saif S."/>
            <person name="Shea T."/>
            <person name="Sykes S."/>
            <person name="Wortman J."/>
            <person name="Nusbaum C."/>
            <person name="Birren B."/>
        </authorList>
    </citation>
    <scope>NUCLEOTIDE SEQUENCE [LARGE SCALE GENOMIC DNA]</scope>
    <source>
        <strain evidence="2 3">BCC8398</strain>
    </source>
</reference>
<dbReference type="PANTHER" id="PTHR17630:SF44">
    <property type="entry name" value="PROTEIN AIM2"/>
    <property type="match status" value="1"/>
</dbReference>
<dbReference type="OrthoDB" id="17560at2759"/>
<dbReference type="SUPFAM" id="SSF53474">
    <property type="entry name" value="alpha/beta-Hydrolases"/>
    <property type="match status" value="1"/>
</dbReference>
<dbReference type="Pfam" id="PF01738">
    <property type="entry name" value="DLH"/>
    <property type="match status" value="1"/>
</dbReference>
<dbReference type="Proteomes" id="UP000092666">
    <property type="component" value="Unassembled WGS sequence"/>
</dbReference>